<protein>
    <recommendedName>
        <fullName evidence="3">HEAT repeat protein</fullName>
    </recommendedName>
</protein>
<evidence type="ECO:0000313" key="2">
    <source>
        <dbReference type="Proteomes" id="UP000252893"/>
    </source>
</evidence>
<keyword evidence="2" id="KW-1185">Reference proteome</keyword>
<dbReference type="EMBL" id="QNRH01000004">
    <property type="protein sequence ID" value="RBO95157.1"/>
    <property type="molecule type" value="Genomic_DNA"/>
</dbReference>
<evidence type="ECO:0000313" key="1">
    <source>
        <dbReference type="EMBL" id="RBO95157.1"/>
    </source>
</evidence>
<name>A0A366DYM7_9HYPH</name>
<comment type="caution">
    <text evidence="1">The sequence shown here is derived from an EMBL/GenBank/DDBJ whole genome shotgun (WGS) entry which is preliminary data.</text>
</comment>
<sequence length="348" mass="40076">MIWKFFKRKTYEETSETALSNADIESFRNTYNRGTSLLSSMIQPDDIRNAERFIRVEFSLYSRWQGEPFQDALRTTEIKAVKQIPGLPSVFMFHGDGLVREAALNQLHEPLTTPACVYGLFWRLNDWAPQVRQAAQNTLNRLMTATPAVVIVPVLRILLPHVMNWGRWTQEGQEALDVTLTRPDVLEMLIDDIVTTRQAQLGYQFREICRNPAVDQHLERMFYKAQLPHIRTMALDALLSQTVIWPTRERRKVCIDRYMGRYRIEQVFLKRDVTVNIDPYSLIAAGALDRAAIVRKRAASGLIAFRNHPEIGSKLDEIAASLKNDPSAAVRGRIDFYERKRSEEGTPI</sequence>
<reference evidence="1 2" key="1">
    <citation type="submission" date="2018-06" db="EMBL/GenBank/DDBJ databases">
        <title>Genomic Encyclopedia of Type Strains, Phase IV (KMG-IV): sequencing the most valuable type-strain genomes for metagenomic binning, comparative biology and taxonomic classification.</title>
        <authorList>
            <person name="Goeker M."/>
        </authorList>
    </citation>
    <scope>NUCLEOTIDE SEQUENCE [LARGE SCALE GENOMIC DNA]</scope>
    <source>
        <strain evidence="1 2">DSM 25619</strain>
    </source>
</reference>
<accession>A0A366DYM7</accession>
<organism evidence="1 2">
    <name type="scientific">Pseudochrobactrum asaccharolyticum</name>
    <dbReference type="NCBI Taxonomy" id="354351"/>
    <lineage>
        <taxon>Bacteria</taxon>
        <taxon>Pseudomonadati</taxon>
        <taxon>Pseudomonadota</taxon>
        <taxon>Alphaproteobacteria</taxon>
        <taxon>Hyphomicrobiales</taxon>
        <taxon>Brucellaceae</taxon>
        <taxon>Pseudochrobactrum</taxon>
    </lineage>
</organism>
<proteinExistence type="predicted"/>
<gene>
    <name evidence="1" type="ORF">DFR47_104526</name>
</gene>
<dbReference type="Proteomes" id="UP000252893">
    <property type="component" value="Unassembled WGS sequence"/>
</dbReference>
<dbReference type="OrthoDB" id="7364954at2"/>
<dbReference type="AlphaFoldDB" id="A0A366DYM7"/>
<dbReference type="RefSeq" id="WP_147245566.1">
    <property type="nucleotide sequence ID" value="NZ_JBHEEG010000001.1"/>
</dbReference>
<evidence type="ECO:0008006" key="3">
    <source>
        <dbReference type="Google" id="ProtNLM"/>
    </source>
</evidence>